<feature type="domain" description="Sulfatase N-terminal" evidence="3">
    <location>
        <begin position="3"/>
        <end position="326"/>
    </location>
</feature>
<dbReference type="InterPro" id="IPR017850">
    <property type="entry name" value="Alkaline_phosphatase_core_sf"/>
</dbReference>
<evidence type="ECO:0000256" key="1">
    <source>
        <dbReference type="ARBA" id="ARBA00022723"/>
    </source>
</evidence>
<evidence type="ECO:0000313" key="5">
    <source>
        <dbReference type="Proteomes" id="UP000095003"/>
    </source>
</evidence>
<dbReference type="Gene3D" id="3.40.720.10">
    <property type="entry name" value="Alkaline Phosphatase, subunit A"/>
    <property type="match status" value="1"/>
</dbReference>
<name>A0A1E3AS14_9FIRM</name>
<dbReference type="Pfam" id="PF00884">
    <property type="entry name" value="Sulfatase"/>
    <property type="match status" value="1"/>
</dbReference>
<dbReference type="CDD" id="cd16148">
    <property type="entry name" value="sulfatase_like"/>
    <property type="match status" value="1"/>
</dbReference>
<dbReference type="InterPro" id="IPR000917">
    <property type="entry name" value="Sulfatase_N"/>
</dbReference>
<dbReference type="RefSeq" id="WP_069156755.1">
    <property type="nucleotide sequence ID" value="NZ_DBFYTC010000256.1"/>
</dbReference>
<dbReference type="PANTHER" id="PTHR45953:SF1">
    <property type="entry name" value="IDURONATE 2-SULFATASE"/>
    <property type="match status" value="1"/>
</dbReference>
<keyword evidence="1" id="KW-0479">Metal-binding</keyword>
<evidence type="ECO:0000259" key="3">
    <source>
        <dbReference type="Pfam" id="PF00884"/>
    </source>
</evidence>
<dbReference type="PANTHER" id="PTHR45953">
    <property type="entry name" value="IDURONATE 2-SULFATASE"/>
    <property type="match status" value="1"/>
</dbReference>
<sequence length="498" mass="58661">MKTILVLMDTLNRRYLKTYDEKAKGITPNMDLFARDCAVYENHFIGSAPCMPARRDIFTGRMQFLERGWGGVEPFDITLPSLLREKGIFTHITTDHTHYFEIGGENYCYLFNTWDYHRGQEFDTWISRVNQPPVDSESYGKKSSQYVLNKTAFVSEEEYPSPKTFRSACEWVEKNRGSDDFFLMVESFDPHEPFDCPEEYHRLYDDNYKGREFCWPSYAEVTEPADAVEHLEKCYLGTLSMADYWFGKLLETLKENEMYEDTLIIFTTDHGHMLGEHGFTGKNIMHAYNEMAHIPLMIHFPGGEYSGKRIKQLTQNIDLMPTILQHHKCDIPERVKGKSLKDILEGKEKDREQIIYGWFGRAVNVYDGKYTYFRAPESRDNSPLYQYCGIPSTCWRYFDERYAEKIEMGRYLPYTRYPVYRIPALFPEDYSGNIDFVMDSRLFDLENDYAQLQNLEDREKEAVMCRKLVTGMREAQAPEEQYIRLGLGKYLEEYEEGC</sequence>
<protein>
    <submittedName>
        <fullName evidence="4">Arylsulfatase</fullName>
        <ecNumber evidence="4">3.1.6.1</ecNumber>
    </submittedName>
</protein>
<keyword evidence="2 4" id="KW-0378">Hydrolase</keyword>
<dbReference type="EMBL" id="MCGI01000002">
    <property type="protein sequence ID" value="ODM11462.1"/>
    <property type="molecule type" value="Genomic_DNA"/>
</dbReference>
<evidence type="ECO:0000313" key="4">
    <source>
        <dbReference type="EMBL" id="ODM11462.1"/>
    </source>
</evidence>
<proteinExistence type="predicted"/>
<organism evidence="4 5">
    <name type="scientific">Eisenbergiella tayi</name>
    <dbReference type="NCBI Taxonomy" id="1432052"/>
    <lineage>
        <taxon>Bacteria</taxon>
        <taxon>Bacillati</taxon>
        <taxon>Bacillota</taxon>
        <taxon>Clostridia</taxon>
        <taxon>Lachnospirales</taxon>
        <taxon>Lachnospiraceae</taxon>
        <taxon>Eisenbergiella</taxon>
    </lineage>
</organism>
<dbReference type="EC" id="3.1.6.1" evidence="4"/>
<dbReference type="GO" id="GO:0005737">
    <property type="term" value="C:cytoplasm"/>
    <property type="evidence" value="ECO:0007669"/>
    <property type="project" value="TreeGrafter"/>
</dbReference>
<reference evidence="4 5" key="1">
    <citation type="submission" date="2016-07" db="EMBL/GenBank/DDBJ databases">
        <title>Characterization of isolates of Eisenbergiella tayi derived from blood cultures, using whole genome sequencing.</title>
        <authorList>
            <person name="Burdz T."/>
            <person name="Wiebe D."/>
            <person name="Huynh C."/>
            <person name="Bernard K."/>
        </authorList>
    </citation>
    <scope>NUCLEOTIDE SEQUENCE [LARGE SCALE GENOMIC DNA]</scope>
    <source>
        <strain evidence="4 5">NML 120489</strain>
    </source>
</reference>
<dbReference type="GO" id="GO:0046872">
    <property type="term" value="F:metal ion binding"/>
    <property type="evidence" value="ECO:0007669"/>
    <property type="project" value="UniProtKB-KW"/>
</dbReference>
<dbReference type="GO" id="GO:0004065">
    <property type="term" value="F:arylsulfatase activity"/>
    <property type="evidence" value="ECO:0007669"/>
    <property type="project" value="UniProtKB-EC"/>
</dbReference>
<accession>A0A1E3AS14</accession>
<comment type="caution">
    <text evidence="4">The sequence shown here is derived from an EMBL/GenBank/DDBJ whole genome shotgun (WGS) entry which is preliminary data.</text>
</comment>
<dbReference type="Proteomes" id="UP000095003">
    <property type="component" value="Unassembled WGS sequence"/>
</dbReference>
<dbReference type="AlphaFoldDB" id="A0A1E3AS14"/>
<dbReference type="PATRIC" id="fig|1432052.3.peg.2279"/>
<evidence type="ECO:0000256" key="2">
    <source>
        <dbReference type="ARBA" id="ARBA00022801"/>
    </source>
</evidence>
<gene>
    <name evidence="4" type="ORF">BEH84_02073</name>
</gene>
<dbReference type="SUPFAM" id="SSF53649">
    <property type="entry name" value="Alkaline phosphatase-like"/>
    <property type="match status" value="1"/>
</dbReference>